<name>A0A914QIR5_9BILA</name>
<dbReference type="AlphaFoldDB" id="A0A914QIR5"/>
<protein>
    <submittedName>
        <fullName evidence="2">Uncharacterized protein</fullName>
    </submittedName>
</protein>
<organism evidence="1 2">
    <name type="scientific">Panagrolaimus davidi</name>
    <dbReference type="NCBI Taxonomy" id="227884"/>
    <lineage>
        <taxon>Eukaryota</taxon>
        <taxon>Metazoa</taxon>
        <taxon>Ecdysozoa</taxon>
        <taxon>Nematoda</taxon>
        <taxon>Chromadorea</taxon>
        <taxon>Rhabditida</taxon>
        <taxon>Tylenchina</taxon>
        <taxon>Panagrolaimomorpha</taxon>
        <taxon>Panagrolaimoidea</taxon>
        <taxon>Panagrolaimidae</taxon>
        <taxon>Panagrolaimus</taxon>
    </lineage>
</organism>
<dbReference type="WBParaSite" id="PDA_v2.g27199.t1">
    <property type="protein sequence ID" value="PDA_v2.g27199.t1"/>
    <property type="gene ID" value="PDA_v2.g27199"/>
</dbReference>
<reference evidence="2" key="1">
    <citation type="submission" date="2022-11" db="UniProtKB">
        <authorList>
            <consortium name="WormBaseParasite"/>
        </authorList>
    </citation>
    <scope>IDENTIFICATION</scope>
</reference>
<accession>A0A914QIR5</accession>
<keyword evidence="1" id="KW-1185">Reference proteome</keyword>
<sequence>MSEPKVEAAEVIAEPLAAEEVEDEKVGFDIDELPLQHILLFLPWIQSVLPKEQMLKLYDDVFEMTDEQADE</sequence>
<proteinExistence type="predicted"/>
<evidence type="ECO:0000313" key="2">
    <source>
        <dbReference type="WBParaSite" id="PDA_v2.g27199.t1"/>
    </source>
</evidence>
<evidence type="ECO:0000313" key="1">
    <source>
        <dbReference type="Proteomes" id="UP000887578"/>
    </source>
</evidence>
<dbReference type="Proteomes" id="UP000887578">
    <property type="component" value="Unplaced"/>
</dbReference>